<proteinExistence type="predicted"/>
<dbReference type="Proteomes" id="UP000265520">
    <property type="component" value="Unassembled WGS sequence"/>
</dbReference>
<dbReference type="AlphaFoldDB" id="A0A392TGY5"/>
<reference evidence="1 2" key="1">
    <citation type="journal article" date="2018" name="Front. Plant Sci.">
        <title>Red Clover (Trifolium pratense) and Zigzag Clover (T. medium) - A Picture of Genomic Similarities and Differences.</title>
        <authorList>
            <person name="Dluhosova J."/>
            <person name="Istvanek J."/>
            <person name="Nedelnik J."/>
            <person name="Repkova J."/>
        </authorList>
    </citation>
    <scope>NUCLEOTIDE SEQUENCE [LARGE SCALE GENOMIC DNA]</scope>
    <source>
        <strain evidence="2">cv. 10/8</strain>
        <tissue evidence="1">Leaf</tissue>
    </source>
</reference>
<dbReference type="EMBL" id="LXQA010577408">
    <property type="protein sequence ID" value="MCI60212.1"/>
    <property type="molecule type" value="Genomic_DNA"/>
</dbReference>
<evidence type="ECO:0000313" key="2">
    <source>
        <dbReference type="Proteomes" id="UP000265520"/>
    </source>
</evidence>
<sequence length="35" mass="3936">WENLISIPGGNNYWSRLNSGLPGLPSPRNQRVNTK</sequence>
<name>A0A392TGY5_9FABA</name>
<accession>A0A392TGY5</accession>
<organism evidence="1 2">
    <name type="scientific">Trifolium medium</name>
    <dbReference type="NCBI Taxonomy" id="97028"/>
    <lineage>
        <taxon>Eukaryota</taxon>
        <taxon>Viridiplantae</taxon>
        <taxon>Streptophyta</taxon>
        <taxon>Embryophyta</taxon>
        <taxon>Tracheophyta</taxon>
        <taxon>Spermatophyta</taxon>
        <taxon>Magnoliopsida</taxon>
        <taxon>eudicotyledons</taxon>
        <taxon>Gunneridae</taxon>
        <taxon>Pentapetalae</taxon>
        <taxon>rosids</taxon>
        <taxon>fabids</taxon>
        <taxon>Fabales</taxon>
        <taxon>Fabaceae</taxon>
        <taxon>Papilionoideae</taxon>
        <taxon>50 kb inversion clade</taxon>
        <taxon>NPAAA clade</taxon>
        <taxon>Hologalegina</taxon>
        <taxon>IRL clade</taxon>
        <taxon>Trifolieae</taxon>
        <taxon>Trifolium</taxon>
    </lineage>
</organism>
<protein>
    <submittedName>
        <fullName evidence="1">Uncharacterized protein</fullName>
    </submittedName>
</protein>
<evidence type="ECO:0000313" key="1">
    <source>
        <dbReference type="EMBL" id="MCI60212.1"/>
    </source>
</evidence>
<keyword evidence="2" id="KW-1185">Reference proteome</keyword>
<feature type="non-terminal residue" evidence="1">
    <location>
        <position position="1"/>
    </location>
</feature>
<comment type="caution">
    <text evidence="1">The sequence shown here is derived from an EMBL/GenBank/DDBJ whole genome shotgun (WGS) entry which is preliminary data.</text>
</comment>